<comment type="catalytic activity">
    <reaction evidence="13 17">
        <text>cytidine + ATP = CMP + ADP + H(+)</text>
        <dbReference type="Rhea" id="RHEA:24674"/>
        <dbReference type="ChEBI" id="CHEBI:15378"/>
        <dbReference type="ChEBI" id="CHEBI:17562"/>
        <dbReference type="ChEBI" id="CHEBI:30616"/>
        <dbReference type="ChEBI" id="CHEBI:60377"/>
        <dbReference type="ChEBI" id="CHEBI:456216"/>
        <dbReference type="EC" id="2.7.1.48"/>
    </reaction>
</comment>
<keyword evidence="12" id="KW-0539">Nucleus</keyword>
<dbReference type="EC" id="2.7.1.48" evidence="17"/>
<comment type="pathway">
    <text evidence="17">Pyrimidine metabolism; CTP biosynthesis via salvage pathway; CTP from cytidine: step 1/3.</text>
</comment>
<comment type="subunit">
    <text evidence="16">Interacts with RNF19B.</text>
</comment>
<evidence type="ECO:0000256" key="3">
    <source>
        <dbReference type="ARBA" id="ARBA00004690"/>
    </source>
</evidence>
<dbReference type="GO" id="GO:0005524">
    <property type="term" value="F:ATP binding"/>
    <property type="evidence" value="ECO:0007669"/>
    <property type="project" value="UniProtKB-KW"/>
</dbReference>
<evidence type="ECO:0000256" key="15">
    <source>
        <dbReference type="ARBA" id="ARBA00056790"/>
    </source>
</evidence>
<dbReference type="EnsemblMetazoa" id="CLYHEMT006376.7">
    <property type="protein sequence ID" value="CLYHEMP006376.7"/>
    <property type="gene ID" value="CLYHEMG006376"/>
</dbReference>
<evidence type="ECO:0000313" key="21">
    <source>
        <dbReference type="Proteomes" id="UP000594262"/>
    </source>
</evidence>
<dbReference type="PANTHER" id="PTHR10285">
    <property type="entry name" value="URIDINE KINASE"/>
    <property type="match status" value="1"/>
</dbReference>
<comment type="catalytic activity">
    <reaction evidence="14 17">
        <text>uridine + ATP = UMP + ADP + H(+)</text>
        <dbReference type="Rhea" id="RHEA:16825"/>
        <dbReference type="ChEBI" id="CHEBI:15378"/>
        <dbReference type="ChEBI" id="CHEBI:16704"/>
        <dbReference type="ChEBI" id="CHEBI:30616"/>
        <dbReference type="ChEBI" id="CHEBI:57865"/>
        <dbReference type="ChEBI" id="CHEBI:456216"/>
        <dbReference type="EC" id="2.7.1.48"/>
    </reaction>
</comment>
<comment type="subcellular location">
    <subcellularLocation>
        <location evidence="2">Cytoplasm</location>
    </subcellularLocation>
    <subcellularLocation>
        <location evidence="1">Nucleus</location>
    </subcellularLocation>
</comment>
<keyword evidence="5" id="KW-0963">Cytoplasm</keyword>
<dbReference type="FunFam" id="3.40.50.2020:FF:000010">
    <property type="entry name" value="Uridine-cytidine kinase"/>
    <property type="match status" value="1"/>
</dbReference>
<dbReference type="GO" id="GO:0044211">
    <property type="term" value="P:CTP salvage"/>
    <property type="evidence" value="ECO:0007669"/>
    <property type="project" value="UniProtKB-UniPathway"/>
</dbReference>
<dbReference type="Gene3D" id="3.40.50.300">
    <property type="entry name" value="P-loop containing nucleotide triphosphate hydrolases"/>
    <property type="match status" value="1"/>
</dbReference>
<keyword evidence="8 17" id="KW-0547">Nucleotide-binding</keyword>
<comment type="function">
    <text evidence="15">May contribute to UTP accumulation needed for blast transformation and proliferation.</text>
</comment>
<organism evidence="20 21">
    <name type="scientific">Clytia hemisphaerica</name>
    <dbReference type="NCBI Taxonomy" id="252671"/>
    <lineage>
        <taxon>Eukaryota</taxon>
        <taxon>Metazoa</taxon>
        <taxon>Cnidaria</taxon>
        <taxon>Hydrozoa</taxon>
        <taxon>Hydroidolina</taxon>
        <taxon>Leptothecata</taxon>
        <taxon>Obeliida</taxon>
        <taxon>Clytiidae</taxon>
        <taxon>Clytia</taxon>
    </lineage>
</organism>
<keyword evidence="6" id="KW-0597">Phosphoprotein</keyword>
<evidence type="ECO:0000256" key="6">
    <source>
        <dbReference type="ARBA" id="ARBA00022553"/>
    </source>
</evidence>
<evidence type="ECO:0000256" key="2">
    <source>
        <dbReference type="ARBA" id="ARBA00004496"/>
    </source>
</evidence>
<dbReference type="Gene3D" id="3.40.50.2020">
    <property type="match status" value="1"/>
</dbReference>
<dbReference type="GO" id="GO:0005737">
    <property type="term" value="C:cytoplasm"/>
    <property type="evidence" value="ECO:0007669"/>
    <property type="project" value="UniProtKB-SubCell"/>
</dbReference>
<dbReference type="EnsemblMetazoa" id="CLYHEMT006376.5">
    <property type="protein sequence ID" value="CLYHEMP006376.5"/>
    <property type="gene ID" value="CLYHEMG006376"/>
</dbReference>
<dbReference type="EnsemblMetazoa" id="CLYHEMT006376.6">
    <property type="protein sequence ID" value="CLYHEMP006376.6"/>
    <property type="gene ID" value="CLYHEMG006376"/>
</dbReference>
<keyword evidence="11" id="KW-0832">Ubl conjugation</keyword>
<sequence length="464" mass="52444">MSKKRENSVCYTAGRPPWYNSHGQMTNAFLIGICGGSASGKTTVAKKIIEELGVPWVVIISLDSFYKVLTPEQHEQAERAEYNFDHADAFDWALACKTLRKLKEGKNAKIPIYDFSTHSRLEKEKTVYGANVVIFEGIMTFADPELLKLFDIKVFVDTDSDIRLARRLRRDISERGRDITSVLKQYDKFVKPMFEKFIAPSMKDADIVVPWEGTNNVAIDLIVKHISNQLEKRGFNFRSELISNHVGEPLPANLHEVENTPQVRGLQAIIRDINADRDDFVFYSKRLMRILMEKTMSLLPFEPCEVDTPSERRYTGMRFGGDICGVSILRAGEALEEALVSVCKDVKIGKILIQTNKNTTEPELHYLRLPRNMSKYQVILMDATVATGAAALMAIRILLDHDVKEENITFVSLIMARPGVYTIASAFPKVRIVTASVDPDTNEKFHIIPGIGNFGNRFFGTEIE</sequence>
<evidence type="ECO:0000256" key="17">
    <source>
        <dbReference type="RuleBase" id="RU003825"/>
    </source>
</evidence>
<reference evidence="20" key="1">
    <citation type="submission" date="2021-01" db="UniProtKB">
        <authorList>
            <consortium name="EnsemblMetazoa"/>
        </authorList>
    </citation>
    <scope>IDENTIFICATION</scope>
</reference>
<evidence type="ECO:0000256" key="9">
    <source>
        <dbReference type="ARBA" id="ARBA00022777"/>
    </source>
</evidence>
<evidence type="ECO:0000256" key="7">
    <source>
        <dbReference type="ARBA" id="ARBA00022679"/>
    </source>
</evidence>
<evidence type="ECO:0000256" key="8">
    <source>
        <dbReference type="ARBA" id="ARBA00022741"/>
    </source>
</evidence>
<dbReference type="GO" id="GO:0004849">
    <property type="term" value="F:uridine kinase activity"/>
    <property type="evidence" value="ECO:0007669"/>
    <property type="project" value="UniProtKB-EC"/>
</dbReference>
<evidence type="ECO:0000313" key="20">
    <source>
        <dbReference type="EnsemblMetazoa" id="CLYHEMP006376.7"/>
    </source>
</evidence>
<feature type="domain" description="Phosphoribulokinase/uridine kinase" evidence="18">
    <location>
        <begin position="30"/>
        <end position="217"/>
    </location>
</feature>
<keyword evidence="10 17" id="KW-0067">ATP-binding</keyword>
<dbReference type="EnsemblMetazoa" id="CLYHEMT006376.8">
    <property type="protein sequence ID" value="CLYHEMP006376.8"/>
    <property type="gene ID" value="CLYHEMG006376"/>
</dbReference>
<dbReference type="NCBIfam" id="TIGR00235">
    <property type="entry name" value="udk"/>
    <property type="match status" value="1"/>
</dbReference>
<dbReference type="InterPro" id="IPR027417">
    <property type="entry name" value="P-loop_NTPase"/>
</dbReference>
<dbReference type="CDD" id="cd02023">
    <property type="entry name" value="UMPK"/>
    <property type="match status" value="1"/>
</dbReference>
<evidence type="ECO:0000256" key="1">
    <source>
        <dbReference type="ARBA" id="ARBA00004123"/>
    </source>
</evidence>
<feature type="domain" description="Phosphoribosyltransferase" evidence="19">
    <location>
        <begin position="258"/>
        <end position="461"/>
    </location>
</feature>
<dbReference type="OrthoDB" id="1850764at2759"/>
<evidence type="ECO:0000256" key="11">
    <source>
        <dbReference type="ARBA" id="ARBA00022843"/>
    </source>
</evidence>
<dbReference type="InterPro" id="IPR029057">
    <property type="entry name" value="PRTase-like"/>
</dbReference>
<evidence type="ECO:0000256" key="14">
    <source>
        <dbReference type="ARBA" id="ARBA00048909"/>
    </source>
</evidence>
<dbReference type="PRINTS" id="PR00988">
    <property type="entry name" value="URIDINKINASE"/>
</dbReference>
<dbReference type="AlphaFoldDB" id="A0A7M5UYR2"/>
<dbReference type="SUPFAM" id="SSF53271">
    <property type="entry name" value="PRTase-like"/>
    <property type="match status" value="1"/>
</dbReference>
<protein>
    <recommendedName>
        <fullName evidence="17">Uridine kinase</fullName>
        <ecNumber evidence="17">2.7.1.48</ecNumber>
    </recommendedName>
</protein>
<dbReference type="InterPro" id="IPR006083">
    <property type="entry name" value="PRK/URK"/>
</dbReference>
<evidence type="ECO:0000256" key="5">
    <source>
        <dbReference type="ARBA" id="ARBA00022490"/>
    </source>
</evidence>
<dbReference type="InterPro" id="IPR000764">
    <property type="entry name" value="Uridine_kinase-like"/>
</dbReference>
<evidence type="ECO:0000256" key="4">
    <source>
        <dbReference type="ARBA" id="ARBA00005408"/>
    </source>
</evidence>
<dbReference type="NCBIfam" id="NF001097">
    <property type="entry name" value="PRK00129.1"/>
    <property type="match status" value="1"/>
</dbReference>
<evidence type="ECO:0000256" key="13">
    <source>
        <dbReference type="ARBA" id="ARBA00047436"/>
    </source>
</evidence>
<dbReference type="GO" id="GO:0005634">
    <property type="term" value="C:nucleus"/>
    <property type="evidence" value="ECO:0007669"/>
    <property type="project" value="UniProtKB-SubCell"/>
</dbReference>
<name>A0A7M5UYR2_9CNID</name>
<dbReference type="UniPathway" id="UPA00574">
    <property type="reaction ID" value="UER00637"/>
</dbReference>
<dbReference type="Pfam" id="PF14681">
    <property type="entry name" value="UPRTase"/>
    <property type="match status" value="1"/>
</dbReference>
<comment type="similarity">
    <text evidence="4 17">Belongs to the uridine kinase family.</text>
</comment>
<proteinExistence type="inferred from homology"/>
<keyword evidence="9 17" id="KW-0418">Kinase</keyword>
<evidence type="ECO:0000256" key="16">
    <source>
        <dbReference type="ARBA" id="ARBA00065923"/>
    </source>
</evidence>
<dbReference type="NCBIfam" id="NF004018">
    <property type="entry name" value="PRK05480.1"/>
    <property type="match status" value="1"/>
</dbReference>
<dbReference type="GO" id="GO:0044206">
    <property type="term" value="P:UMP salvage"/>
    <property type="evidence" value="ECO:0007669"/>
    <property type="project" value="UniProtKB-UniPathway"/>
</dbReference>
<dbReference type="InterPro" id="IPR000836">
    <property type="entry name" value="PRTase_dom"/>
</dbReference>
<evidence type="ECO:0000259" key="18">
    <source>
        <dbReference type="Pfam" id="PF00485"/>
    </source>
</evidence>
<evidence type="ECO:0000256" key="12">
    <source>
        <dbReference type="ARBA" id="ARBA00023242"/>
    </source>
</evidence>
<evidence type="ECO:0000256" key="10">
    <source>
        <dbReference type="ARBA" id="ARBA00022840"/>
    </source>
</evidence>
<dbReference type="UniPathway" id="UPA00579">
    <property type="reaction ID" value="UER00640"/>
</dbReference>
<dbReference type="FunFam" id="3.40.50.300:FF:000200">
    <property type="entry name" value="Uridine-cytidine kinase"/>
    <property type="match status" value="1"/>
</dbReference>
<keyword evidence="7 17" id="KW-0808">Transferase</keyword>
<dbReference type="SUPFAM" id="SSF52540">
    <property type="entry name" value="P-loop containing nucleoside triphosphate hydrolases"/>
    <property type="match status" value="1"/>
</dbReference>
<dbReference type="CDD" id="cd06223">
    <property type="entry name" value="PRTases_typeI"/>
    <property type="match status" value="1"/>
</dbReference>
<dbReference type="Pfam" id="PF00485">
    <property type="entry name" value="PRK"/>
    <property type="match status" value="1"/>
</dbReference>
<evidence type="ECO:0000259" key="19">
    <source>
        <dbReference type="Pfam" id="PF14681"/>
    </source>
</evidence>
<dbReference type="Proteomes" id="UP000594262">
    <property type="component" value="Unplaced"/>
</dbReference>
<keyword evidence="21" id="KW-1185">Reference proteome</keyword>
<comment type="pathway">
    <text evidence="3 17">Pyrimidine metabolism; UMP biosynthesis via salvage pathway; UMP from uridine: step 1/1.</text>
</comment>
<accession>A0A7M5UYR2</accession>